<feature type="region of interest" description="Disordered" evidence="1">
    <location>
        <begin position="157"/>
        <end position="178"/>
    </location>
</feature>
<keyword evidence="4" id="KW-1185">Reference proteome</keyword>
<dbReference type="AlphaFoldDB" id="A0A9X1RI59"/>
<comment type="caution">
    <text evidence="3">The sequence shown here is derived from an EMBL/GenBank/DDBJ whole genome shotgun (WGS) entry which is preliminary data.</text>
</comment>
<keyword evidence="2" id="KW-0812">Transmembrane</keyword>
<name>A0A9X1RI59_9BURK</name>
<feature type="transmembrane region" description="Helical" evidence="2">
    <location>
        <begin position="50"/>
        <end position="71"/>
    </location>
</feature>
<evidence type="ECO:0000313" key="3">
    <source>
        <dbReference type="EMBL" id="MCG5073021.1"/>
    </source>
</evidence>
<protein>
    <submittedName>
        <fullName evidence="3">Uncharacterized protein</fullName>
    </submittedName>
</protein>
<feature type="transmembrane region" description="Helical" evidence="2">
    <location>
        <begin position="23"/>
        <end position="44"/>
    </location>
</feature>
<evidence type="ECO:0000256" key="2">
    <source>
        <dbReference type="SAM" id="Phobius"/>
    </source>
</evidence>
<accession>A0A9X1RI59</accession>
<dbReference type="RefSeq" id="WP_238462755.1">
    <property type="nucleotide sequence ID" value="NZ_JAKLJA010000003.1"/>
</dbReference>
<evidence type="ECO:0000256" key="1">
    <source>
        <dbReference type="SAM" id="MobiDB-lite"/>
    </source>
</evidence>
<dbReference type="EMBL" id="JAKLJA010000003">
    <property type="protein sequence ID" value="MCG5073021.1"/>
    <property type="molecule type" value="Genomic_DNA"/>
</dbReference>
<keyword evidence="2" id="KW-0472">Membrane</keyword>
<sequence>MGDRSKVEQLAELQNEAQQREGLLLGLHSGLLGFSAASLLALIAAQPHGLLTTVTCCSLVLSTIAFGLVVLERILVLHKGSELHIGHIVLAEDFSGRAIIVGVSGLIIGFALLVAHISIACTVFFAVCLFFAVRWHSRFKAQLDKIPPAQAVMHSTTRRANSSHGSSEVPRGEAAPRQ</sequence>
<dbReference type="Proteomes" id="UP001139308">
    <property type="component" value="Unassembled WGS sequence"/>
</dbReference>
<evidence type="ECO:0000313" key="4">
    <source>
        <dbReference type="Proteomes" id="UP001139308"/>
    </source>
</evidence>
<keyword evidence="2" id="KW-1133">Transmembrane helix</keyword>
<proteinExistence type="predicted"/>
<feature type="transmembrane region" description="Helical" evidence="2">
    <location>
        <begin position="106"/>
        <end position="133"/>
    </location>
</feature>
<feature type="compositionally biased region" description="Polar residues" evidence="1">
    <location>
        <begin position="157"/>
        <end position="166"/>
    </location>
</feature>
<organism evidence="3 4">
    <name type="scientific">Paraburkholderia tagetis</name>
    <dbReference type="NCBI Taxonomy" id="2913261"/>
    <lineage>
        <taxon>Bacteria</taxon>
        <taxon>Pseudomonadati</taxon>
        <taxon>Pseudomonadota</taxon>
        <taxon>Betaproteobacteria</taxon>
        <taxon>Burkholderiales</taxon>
        <taxon>Burkholderiaceae</taxon>
        <taxon>Paraburkholderia</taxon>
    </lineage>
</organism>
<gene>
    <name evidence="3" type="ORF">L5014_06510</name>
</gene>
<reference evidence="3" key="1">
    <citation type="submission" date="2022-01" db="EMBL/GenBank/DDBJ databases">
        <title>Genome sequence and assembly of Parabukholderia sp. RG36.</title>
        <authorList>
            <person name="Chhetri G."/>
        </authorList>
    </citation>
    <scope>NUCLEOTIDE SEQUENCE</scope>
    <source>
        <strain evidence="3">RG36</strain>
    </source>
</reference>